<dbReference type="EMBL" id="CAJNOT010002477">
    <property type="protein sequence ID" value="CAF1319093.1"/>
    <property type="molecule type" value="Genomic_DNA"/>
</dbReference>
<evidence type="ECO:0000313" key="1">
    <source>
        <dbReference type="EMBL" id="CAF1319093.1"/>
    </source>
</evidence>
<reference evidence="1" key="1">
    <citation type="submission" date="2021-02" db="EMBL/GenBank/DDBJ databases">
        <authorList>
            <person name="Nowell W R."/>
        </authorList>
    </citation>
    <scope>NUCLEOTIDE SEQUENCE</scope>
</reference>
<name>A0A815F5G4_9BILA</name>
<comment type="caution">
    <text evidence="1">The sequence shown here is derived from an EMBL/GenBank/DDBJ whole genome shotgun (WGS) entry which is preliminary data.</text>
</comment>
<organism evidence="1 2">
    <name type="scientific">Rotaria sordida</name>
    <dbReference type="NCBI Taxonomy" id="392033"/>
    <lineage>
        <taxon>Eukaryota</taxon>
        <taxon>Metazoa</taxon>
        <taxon>Spiralia</taxon>
        <taxon>Gnathifera</taxon>
        <taxon>Rotifera</taxon>
        <taxon>Eurotatoria</taxon>
        <taxon>Bdelloidea</taxon>
        <taxon>Philodinida</taxon>
        <taxon>Philodinidae</taxon>
        <taxon>Rotaria</taxon>
    </lineage>
</organism>
<gene>
    <name evidence="1" type="ORF">ZHD862_LOCUS28911</name>
</gene>
<evidence type="ECO:0000313" key="2">
    <source>
        <dbReference type="Proteomes" id="UP000663864"/>
    </source>
</evidence>
<dbReference type="AlphaFoldDB" id="A0A815F5G4"/>
<evidence type="ECO:0008006" key="3">
    <source>
        <dbReference type="Google" id="ProtNLM"/>
    </source>
</evidence>
<proteinExistence type="predicted"/>
<sequence length="592" mass="68364">MYLSKEKVTCFYCDWNGRKDKAKDHCKKHHPGKTFKLKIVENNMKKFFQKQINRETARTTDVINDDIQKQEEQCSTVVSPSPSSLSNFHVSPPSLTSICTSPTTNSVSDQLALVMEQLKKMTNAIDQISLEKTKVQLSSSSSQSDDLEQMFQNITCSNDLYMLKYLETNSQLDTITCVSCFKFKKQAPKHLLSTIKPSFGVFEYFKQDLHQIQSQRFRSLKRNLKLHYENKLHMWCVEEDEKVKQEVHDFIRKNKKAGFNIGRAVLLCIQNGLGGLKFVHTLNLLDLCGASIGTYRHSRWFFQELRSSMVTFMKPVDPITRQQRPIGITFDKVTLLKRTLQVTMLVIMIDGQLTPIYLKSSLCKTELSGEELAANCVHVLESFGLTKSMLQDKLTGGAVVGAYIHMNINEHLCNNIGIQQNWLTISWDIAHLLELAIGDIQNQKKFNWLQMIIKICAEMMKKYSYGKHSQLRVYETILRNWKTLYVLQEKDDVNMALSHGDISTRTRQKLDAQQKPGDKNVDSVTSRQIKSLDFVCTLLGLYDIYSILVEASLSVQQVNKYPWEYDYSIEYLQERLTKSKKNKTQQLYHDDK</sequence>
<protein>
    <recommendedName>
        <fullName evidence="3">DUF659 domain-containing protein</fullName>
    </recommendedName>
</protein>
<dbReference type="Proteomes" id="UP000663864">
    <property type="component" value="Unassembled WGS sequence"/>
</dbReference>
<accession>A0A815F5G4</accession>